<gene>
    <name evidence="7" type="ORF">BJ875DRAFT_498779</name>
</gene>
<dbReference type="PROSITE" id="PS00086">
    <property type="entry name" value="CYTOCHROME_P450"/>
    <property type="match status" value="1"/>
</dbReference>
<evidence type="ECO:0000256" key="2">
    <source>
        <dbReference type="ARBA" id="ARBA00010617"/>
    </source>
</evidence>
<dbReference type="SUPFAM" id="SSF48264">
    <property type="entry name" value="Cytochrome P450"/>
    <property type="match status" value="1"/>
</dbReference>
<feature type="binding site" description="axial binding residue" evidence="5">
    <location>
        <position position="350"/>
    </location>
    <ligand>
        <name>heme</name>
        <dbReference type="ChEBI" id="CHEBI:30413"/>
    </ligand>
    <ligandPart>
        <name>Fe</name>
        <dbReference type="ChEBI" id="CHEBI:18248"/>
    </ligandPart>
</feature>
<dbReference type="InterPro" id="IPR017972">
    <property type="entry name" value="Cyt_P450_CS"/>
</dbReference>
<evidence type="ECO:0000256" key="3">
    <source>
        <dbReference type="ARBA" id="ARBA00022723"/>
    </source>
</evidence>
<evidence type="ECO:0000256" key="1">
    <source>
        <dbReference type="ARBA" id="ARBA00001971"/>
    </source>
</evidence>
<name>A0A9P8C2D0_9HELO</name>
<dbReference type="InterPro" id="IPR002401">
    <property type="entry name" value="Cyt_P450_E_grp-I"/>
</dbReference>
<organism evidence="7 8">
    <name type="scientific">Amylocarpus encephaloides</name>
    <dbReference type="NCBI Taxonomy" id="45428"/>
    <lineage>
        <taxon>Eukaryota</taxon>
        <taxon>Fungi</taxon>
        <taxon>Dikarya</taxon>
        <taxon>Ascomycota</taxon>
        <taxon>Pezizomycotina</taxon>
        <taxon>Leotiomycetes</taxon>
        <taxon>Helotiales</taxon>
        <taxon>Helotiales incertae sedis</taxon>
        <taxon>Amylocarpus</taxon>
    </lineage>
</organism>
<evidence type="ECO:0000256" key="6">
    <source>
        <dbReference type="RuleBase" id="RU000461"/>
    </source>
</evidence>
<dbReference type="InterPro" id="IPR001128">
    <property type="entry name" value="Cyt_P450"/>
</dbReference>
<dbReference type="GO" id="GO:0005506">
    <property type="term" value="F:iron ion binding"/>
    <property type="evidence" value="ECO:0007669"/>
    <property type="project" value="InterPro"/>
</dbReference>
<keyword evidence="4 5" id="KW-0408">Iron</keyword>
<dbReference type="EMBL" id="MU251638">
    <property type="protein sequence ID" value="KAG9230877.1"/>
    <property type="molecule type" value="Genomic_DNA"/>
</dbReference>
<comment type="caution">
    <text evidence="7">The sequence shown here is derived from an EMBL/GenBank/DDBJ whole genome shotgun (WGS) entry which is preliminary data.</text>
</comment>
<dbReference type="InterPro" id="IPR050121">
    <property type="entry name" value="Cytochrome_P450_monoxygenase"/>
</dbReference>
<proteinExistence type="inferred from homology"/>
<evidence type="ECO:0000313" key="8">
    <source>
        <dbReference type="Proteomes" id="UP000824998"/>
    </source>
</evidence>
<dbReference type="Pfam" id="PF00067">
    <property type="entry name" value="p450"/>
    <property type="match status" value="2"/>
</dbReference>
<keyword evidence="6" id="KW-0560">Oxidoreductase</keyword>
<dbReference type="GO" id="GO:0016705">
    <property type="term" value="F:oxidoreductase activity, acting on paired donors, with incorporation or reduction of molecular oxygen"/>
    <property type="evidence" value="ECO:0007669"/>
    <property type="project" value="InterPro"/>
</dbReference>
<comment type="similarity">
    <text evidence="2 6">Belongs to the cytochrome P450 family.</text>
</comment>
<evidence type="ECO:0000256" key="4">
    <source>
        <dbReference type="ARBA" id="ARBA00023004"/>
    </source>
</evidence>
<dbReference type="GO" id="GO:0020037">
    <property type="term" value="F:heme binding"/>
    <property type="evidence" value="ECO:0007669"/>
    <property type="project" value="InterPro"/>
</dbReference>
<keyword evidence="6" id="KW-0503">Monooxygenase</keyword>
<comment type="cofactor">
    <cofactor evidence="1 5">
        <name>heme</name>
        <dbReference type="ChEBI" id="CHEBI:30413"/>
    </cofactor>
</comment>
<reference evidence="7" key="1">
    <citation type="journal article" date="2021" name="IMA Fungus">
        <title>Genomic characterization of three marine fungi, including Emericellopsis atlantica sp. nov. with signatures of a generalist lifestyle and marine biomass degradation.</title>
        <authorList>
            <person name="Hagestad O.C."/>
            <person name="Hou L."/>
            <person name="Andersen J.H."/>
            <person name="Hansen E.H."/>
            <person name="Altermark B."/>
            <person name="Li C."/>
            <person name="Kuhnert E."/>
            <person name="Cox R.J."/>
            <person name="Crous P.W."/>
            <person name="Spatafora J.W."/>
            <person name="Lail K."/>
            <person name="Amirebrahimi M."/>
            <person name="Lipzen A."/>
            <person name="Pangilinan J."/>
            <person name="Andreopoulos W."/>
            <person name="Hayes R.D."/>
            <person name="Ng V."/>
            <person name="Grigoriev I.V."/>
            <person name="Jackson S.A."/>
            <person name="Sutton T.D.S."/>
            <person name="Dobson A.D.W."/>
            <person name="Rama T."/>
        </authorList>
    </citation>
    <scope>NUCLEOTIDE SEQUENCE</scope>
    <source>
        <strain evidence="7">TRa018bII</strain>
    </source>
</reference>
<dbReference type="PANTHER" id="PTHR24305">
    <property type="entry name" value="CYTOCHROME P450"/>
    <property type="match status" value="1"/>
</dbReference>
<dbReference type="GO" id="GO:0004497">
    <property type="term" value="F:monooxygenase activity"/>
    <property type="evidence" value="ECO:0007669"/>
    <property type="project" value="UniProtKB-KW"/>
</dbReference>
<keyword evidence="5 6" id="KW-0349">Heme</keyword>
<dbReference type="Proteomes" id="UP000824998">
    <property type="component" value="Unassembled WGS sequence"/>
</dbReference>
<evidence type="ECO:0000256" key="5">
    <source>
        <dbReference type="PIRSR" id="PIRSR602401-1"/>
    </source>
</evidence>
<evidence type="ECO:0000313" key="7">
    <source>
        <dbReference type="EMBL" id="KAG9230877.1"/>
    </source>
</evidence>
<dbReference type="AlphaFoldDB" id="A0A9P8C2D0"/>
<keyword evidence="8" id="KW-1185">Reference proteome</keyword>
<accession>A0A9P8C2D0</accession>
<keyword evidence="3 5" id="KW-0479">Metal-binding</keyword>
<protein>
    <submittedName>
        <fullName evidence="7">Cytochrome P450</fullName>
    </submittedName>
</protein>
<dbReference type="PANTHER" id="PTHR24305:SF166">
    <property type="entry name" value="CYTOCHROME P450 12A4, MITOCHONDRIAL-RELATED"/>
    <property type="match status" value="1"/>
</dbReference>
<dbReference type="InterPro" id="IPR036396">
    <property type="entry name" value="Cyt_P450_sf"/>
</dbReference>
<sequence>MGIFNDTLEKVTQNTPESFKGRLQVLLMAYSMCYIAYWTGQIIYRLTFHPLARYPGPFLCRIGYFYQMYFEAILNGKMLERLPALHEKYGKPLSNVHIKDPIVFHEINKQNTKFLKDPVAYTLGIPNAISMLMHPIVHRQRREILNPSFAKRRINFLEDVMYEEIEKVFEKVEEYAAEGRIIPIQEAYYCYTGDIISRVIFGKSLDLIELPNFGMQRVKQLRAFTRGIWVSIHFGIIRTIITSLPRRLAELTNEAWPKVVWTGFVRETLRYAHGIPGRLTRVVPEGGLYIPSIDDTIPAGYVVGMSHMMIHNDPEIFEDPMTFKPERWFGEKGKELDHWLLSFSKGTRDCLGKTLAYTEMHLILANLFTRFNIELGPDSEQRMVMMDRAIVHPTKNLRIFAKPKAVLT</sequence>
<dbReference type="Gene3D" id="1.10.630.10">
    <property type="entry name" value="Cytochrome P450"/>
    <property type="match status" value="2"/>
</dbReference>
<dbReference type="OrthoDB" id="3945418at2759"/>
<dbReference type="PRINTS" id="PR00463">
    <property type="entry name" value="EP450I"/>
</dbReference>